<evidence type="ECO:0000313" key="3">
    <source>
        <dbReference type="Proteomes" id="UP000677244"/>
    </source>
</evidence>
<sequence>MKNLRFVATAAFVFAVVGSSLAFKSTKNLYHRGSNGTCNVFVKVVDNGTTITDTQASFTSGAACTTVQYKNQ</sequence>
<proteinExistence type="predicted"/>
<evidence type="ECO:0000256" key="1">
    <source>
        <dbReference type="SAM" id="SignalP"/>
    </source>
</evidence>
<dbReference type="Proteomes" id="UP000677244">
    <property type="component" value="Unassembled WGS sequence"/>
</dbReference>
<accession>A0ABS3Z3C9</accession>
<evidence type="ECO:0000313" key="2">
    <source>
        <dbReference type="EMBL" id="MBO9204650.1"/>
    </source>
</evidence>
<comment type="caution">
    <text evidence="2">The sequence shown here is derived from an EMBL/GenBank/DDBJ whole genome shotgun (WGS) entry which is preliminary data.</text>
</comment>
<gene>
    <name evidence="2" type="ORF">J7I42_30460</name>
</gene>
<name>A0ABS3Z3C9_9BACT</name>
<feature type="chain" id="PRO_5045559339" evidence="1">
    <location>
        <begin position="23"/>
        <end position="72"/>
    </location>
</feature>
<dbReference type="RefSeq" id="WP_209143430.1">
    <property type="nucleotide sequence ID" value="NZ_JAGHKO010000014.1"/>
</dbReference>
<reference evidence="2 3" key="1">
    <citation type="submission" date="2021-03" db="EMBL/GenBank/DDBJ databases">
        <title>Assistant Professor.</title>
        <authorList>
            <person name="Huq M.A."/>
        </authorList>
    </citation>
    <scope>NUCLEOTIDE SEQUENCE [LARGE SCALE GENOMIC DNA]</scope>
    <source>
        <strain evidence="2 3">MAH-29</strain>
    </source>
</reference>
<protein>
    <submittedName>
        <fullName evidence="2">Uncharacterized protein</fullName>
    </submittedName>
</protein>
<organism evidence="2 3">
    <name type="scientific">Niastella soli</name>
    <dbReference type="NCBI Taxonomy" id="2821487"/>
    <lineage>
        <taxon>Bacteria</taxon>
        <taxon>Pseudomonadati</taxon>
        <taxon>Bacteroidota</taxon>
        <taxon>Chitinophagia</taxon>
        <taxon>Chitinophagales</taxon>
        <taxon>Chitinophagaceae</taxon>
        <taxon>Niastella</taxon>
    </lineage>
</organism>
<keyword evidence="3" id="KW-1185">Reference proteome</keyword>
<feature type="signal peptide" evidence="1">
    <location>
        <begin position="1"/>
        <end position="22"/>
    </location>
</feature>
<keyword evidence="1" id="KW-0732">Signal</keyword>
<dbReference type="EMBL" id="JAGHKO010000014">
    <property type="protein sequence ID" value="MBO9204650.1"/>
    <property type="molecule type" value="Genomic_DNA"/>
</dbReference>